<dbReference type="EMBL" id="JABBCP010000001">
    <property type="protein sequence ID" value="NMF54748.1"/>
    <property type="molecule type" value="Genomic_DNA"/>
</dbReference>
<sequence length="83" mass="9320">MKKLIGYLGLGAIVVAGSLFGYKIATDSEFRGRLTRGAQDMYKESKRKVDSVTEDVALKTAQMTKNPKVNQDWVSNQWDMIGY</sequence>
<name>A0A7X9UAF0_9ACTN</name>
<evidence type="ECO:0000313" key="1">
    <source>
        <dbReference type="EMBL" id="NMF54748.1"/>
    </source>
</evidence>
<evidence type="ECO:0000313" key="2">
    <source>
        <dbReference type="Proteomes" id="UP000546970"/>
    </source>
</evidence>
<keyword evidence="2" id="KW-1185">Reference proteome</keyword>
<protein>
    <submittedName>
        <fullName evidence="1">Uncharacterized protein</fullName>
    </submittedName>
</protein>
<proteinExistence type="predicted"/>
<reference evidence="1 2" key="1">
    <citation type="submission" date="2020-04" db="EMBL/GenBank/DDBJ databases">
        <title>Collinsella sp. KGMB02528 nov., an anaerobic actinobacterium isolated from human feces.</title>
        <authorList>
            <person name="Han K.-I."/>
            <person name="Eom M.K."/>
            <person name="Kim J.-S."/>
            <person name="Lee K.C."/>
            <person name="Suh M.K."/>
            <person name="Park S.-H."/>
            <person name="Lee J.H."/>
            <person name="Kang S.W."/>
            <person name="Park J.-E."/>
            <person name="Oh B.S."/>
            <person name="Yu S.Y."/>
            <person name="Choi S.-H."/>
            <person name="Lee D.H."/>
            <person name="Yoon H."/>
            <person name="Kim B.-Y."/>
            <person name="Lee J.H."/>
            <person name="Lee J.-S."/>
        </authorList>
    </citation>
    <scope>NUCLEOTIDE SEQUENCE [LARGE SCALE GENOMIC DNA]</scope>
    <source>
        <strain evidence="1 2">KGMB02528</strain>
    </source>
</reference>
<accession>A0A7X9UAF0</accession>
<gene>
    <name evidence="1" type="ORF">HF320_00110</name>
</gene>
<dbReference type="Proteomes" id="UP000546970">
    <property type="component" value="Unassembled WGS sequence"/>
</dbReference>
<dbReference type="AlphaFoldDB" id="A0A7X9UAF0"/>
<organism evidence="1 2">
    <name type="scientific">Collinsella acetigenes</name>
    <dbReference type="NCBI Taxonomy" id="2713419"/>
    <lineage>
        <taxon>Bacteria</taxon>
        <taxon>Bacillati</taxon>
        <taxon>Actinomycetota</taxon>
        <taxon>Coriobacteriia</taxon>
        <taxon>Coriobacteriales</taxon>
        <taxon>Coriobacteriaceae</taxon>
        <taxon>Collinsella</taxon>
    </lineage>
</organism>
<dbReference type="RefSeq" id="WP_169276550.1">
    <property type="nucleotide sequence ID" value="NZ_JABBCP010000001.1"/>
</dbReference>
<comment type="caution">
    <text evidence="1">The sequence shown here is derived from an EMBL/GenBank/DDBJ whole genome shotgun (WGS) entry which is preliminary data.</text>
</comment>